<protein>
    <recommendedName>
        <fullName evidence="3">PEP-CTERM sorting domain-containing protein</fullName>
    </recommendedName>
</protein>
<proteinExistence type="predicted"/>
<comment type="caution">
    <text evidence="1">The sequence shown here is derived from an EMBL/GenBank/DDBJ whole genome shotgun (WGS) entry which is preliminary data.</text>
</comment>
<name>A0A948RRA5_UNCEI</name>
<dbReference type="AlphaFoldDB" id="A0A948RRA5"/>
<dbReference type="Proteomes" id="UP000777784">
    <property type="component" value="Unassembled WGS sequence"/>
</dbReference>
<sequence length="227" mass="25103">MRVSSITILILVATLSAPVMGSVWLADYHGYDFTWPLPNNYTEDGQFYAAVGPLVSMNEDFFVLDEDNNEYTMHIHSGVLTSTYMVGTYAFYEYMNGDGTLNFYEDPFVGGTPADYGTYPPNPTSPSTFIDGTFMLGGSFESLTIIIETVSGDGNLTGTLNLNDGDYIGNIPPNMREGWTISALGLGHPPYTPEGYTNQIDGEVYLEQQPTPTKQSTWGLIKRIYNR</sequence>
<organism evidence="1 2">
    <name type="scientific">Eiseniibacteriota bacterium</name>
    <dbReference type="NCBI Taxonomy" id="2212470"/>
    <lineage>
        <taxon>Bacteria</taxon>
        <taxon>Candidatus Eiseniibacteriota</taxon>
    </lineage>
</organism>
<accession>A0A948RRA5</accession>
<evidence type="ECO:0000313" key="1">
    <source>
        <dbReference type="EMBL" id="MBU2689540.1"/>
    </source>
</evidence>
<gene>
    <name evidence="1" type="ORF">KJ970_01310</name>
</gene>
<evidence type="ECO:0008006" key="3">
    <source>
        <dbReference type="Google" id="ProtNLM"/>
    </source>
</evidence>
<evidence type="ECO:0000313" key="2">
    <source>
        <dbReference type="Proteomes" id="UP000777784"/>
    </source>
</evidence>
<dbReference type="EMBL" id="JAHJDP010000011">
    <property type="protein sequence ID" value="MBU2689540.1"/>
    <property type="molecule type" value="Genomic_DNA"/>
</dbReference>
<reference evidence="1" key="1">
    <citation type="submission" date="2021-05" db="EMBL/GenBank/DDBJ databases">
        <title>Energy efficiency and biological interactions define the core microbiome of deep oligotrophic groundwater.</title>
        <authorList>
            <person name="Mehrshad M."/>
            <person name="Lopez-Fernandez M."/>
            <person name="Bell E."/>
            <person name="Bernier-Latmani R."/>
            <person name="Bertilsson S."/>
            <person name="Dopson M."/>
        </authorList>
    </citation>
    <scope>NUCLEOTIDE SEQUENCE</scope>
    <source>
        <strain evidence="1">Modern_marine.mb.64</strain>
    </source>
</reference>